<dbReference type="Gene3D" id="1.10.540.10">
    <property type="entry name" value="Acyl-CoA dehydrogenase/oxidase, N-terminal domain"/>
    <property type="match status" value="2"/>
</dbReference>
<keyword evidence="3" id="KW-0285">Flavoprotein</keyword>
<protein>
    <submittedName>
        <fullName evidence="9">Acyl-CoA dehydrogenase</fullName>
        <ecNumber evidence="9">1.3.8.-</ecNumber>
    </submittedName>
</protein>
<evidence type="ECO:0000256" key="2">
    <source>
        <dbReference type="ARBA" id="ARBA00009347"/>
    </source>
</evidence>
<reference evidence="10" key="1">
    <citation type="journal article" date="2019" name="Int. J. Syst. Evol. Microbiol.">
        <title>The Global Catalogue of Microorganisms (GCM) 10K type strain sequencing project: providing services to taxonomists for standard genome sequencing and annotation.</title>
        <authorList>
            <consortium name="The Broad Institute Genomics Platform"/>
            <consortium name="The Broad Institute Genome Sequencing Center for Infectious Disease"/>
            <person name="Wu L."/>
            <person name="Ma J."/>
        </authorList>
    </citation>
    <scope>NUCLEOTIDE SEQUENCE [LARGE SCALE GENOMIC DNA]</scope>
    <source>
        <strain evidence="10">KCTC 42087</strain>
    </source>
</reference>
<feature type="domain" description="Acyl-CoA dehydrogenase/oxidase N-terminal" evidence="8">
    <location>
        <begin position="6"/>
        <end position="101"/>
    </location>
</feature>
<evidence type="ECO:0000256" key="1">
    <source>
        <dbReference type="ARBA" id="ARBA00001974"/>
    </source>
</evidence>
<dbReference type="EMBL" id="JBHSON010000109">
    <property type="protein sequence ID" value="MFC5753318.1"/>
    <property type="molecule type" value="Genomic_DNA"/>
</dbReference>
<keyword evidence="10" id="KW-1185">Reference proteome</keyword>
<dbReference type="PANTHER" id="PTHR43292">
    <property type="entry name" value="ACYL-COA DEHYDROGENASE"/>
    <property type="match status" value="1"/>
</dbReference>
<evidence type="ECO:0000256" key="4">
    <source>
        <dbReference type="ARBA" id="ARBA00022827"/>
    </source>
</evidence>
<dbReference type="InterPro" id="IPR009100">
    <property type="entry name" value="AcylCoA_DH/oxidase_NM_dom_sf"/>
</dbReference>
<comment type="cofactor">
    <cofactor evidence="1">
        <name>FAD</name>
        <dbReference type="ChEBI" id="CHEBI:57692"/>
    </cofactor>
</comment>
<dbReference type="Pfam" id="PF02770">
    <property type="entry name" value="Acyl-CoA_dh_M"/>
    <property type="match status" value="1"/>
</dbReference>
<dbReference type="InterPro" id="IPR009075">
    <property type="entry name" value="AcylCo_DH/oxidase_C"/>
</dbReference>
<name>A0ABW1AFN6_9ACTN</name>
<evidence type="ECO:0000256" key="5">
    <source>
        <dbReference type="ARBA" id="ARBA00023002"/>
    </source>
</evidence>
<dbReference type="InterPro" id="IPR046373">
    <property type="entry name" value="Acyl-CoA_Oxase/DH_mid-dom_sf"/>
</dbReference>
<comment type="caution">
    <text evidence="9">The sequence shown here is derived from an EMBL/GenBank/DDBJ whole genome shotgun (WGS) entry which is preliminary data.</text>
</comment>
<dbReference type="PANTHER" id="PTHR43292:SF4">
    <property type="entry name" value="ACYL-COA DEHYDROGENASE FADE34"/>
    <property type="match status" value="1"/>
</dbReference>
<dbReference type="SUPFAM" id="SSF56645">
    <property type="entry name" value="Acyl-CoA dehydrogenase NM domain-like"/>
    <property type="match status" value="2"/>
</dbReference>
<evidence type="ECO:0000256" key="3">
    <source>
        <dbReference type="ARBA" id="ARBA00022630"/>
    </source>
</evidence>
<dbReference type="GO" id="GO:0016491">
    <property type="term" value="F:oxidoreductase activity"/>
    <property type="evidence" value="ECO:0007669"/>
    <property type="project" value="UniProtKB-KW"/>
</dbReference>
<gene>
    <name evidence="9" type="ORF">ACFPZN_47530</name>
</gene>
<evidence type="ECO:0000259" key="6">
    <source>
        <dbReference type="Pfam" id="PF00441"/>
    </source>
</evidence>
<dbReference type="InterPro" id="IPR006091">
    <property type="entry name" value="Acyl-CoA_Oxase/DH_mid-dom"/>
</dbReference>
<evidence type="ECO:0000313" key="9">
    <source>
        <dbReference type="EMBL" id="MFC5753318.1"/>
    </source>
</evidence>
<comment type="similarity">
    <text evidence="2">Belongs to the acyl-CoA dehydrogenase family.</text>
</comment>
<dbReference type="Pfam" id="PF00441">
    <property type="entry name" value="Acyl-CoA_dh_1"/>
    <property type="match status" value="2"/>
</dbReference>
<keyword evidence="4" id="KW-0274">FAD</keyword>
<dbReference type="InterPro" id="IPR052161">
    <property type="entry name" value="Mycobact_Acyl-CoA_DH"/>
</dbReference>
<dbReference type="Gene3D" id="1.20.140.10">
    <property type="entry name" value="Butyryl-CoA Dehydrogenase, subunit A, domain 3"/>
    <property type="match status" value="2"/>
</dbReference>
<evidence type="ECO:0000313" key="10">
    <source>
        <dbReference type="Proteomes" id="UP001596074"/>
    </source>
</evidence>
<proteinExistence type="inferred from homology"/>
<dbReference type="Pfam" id="PF02771">
    <property type="entry name" value="Acyl-CoA_dh_N"/>
    <property type="match status" value="1"/>
</dbReference>
<feature type="domain" description="Acyl-CoA dehydrogenase/oxidase C-terminal" evidence="6">
    <location>
        <begin position="579"/>
        <end position="720"/>
    </location>
</feature>
<keyword evidence="5 9" id="KW-0560">Oxidoreductase</keyword>
<evidence type="ECO:0000259" key="8">
    <source>
        <dbReference type="Pfam" id="PF02771"/>
    </source>
</evidence>
<dbReference type="Proteomes" id="UP001596074">
    <property type="component" value="Unassembled WGS sequence"/>
</dbReference>
<organism evidence="9 10">
    <name type="scientific">Actinomadura rugatobispora</name>
    <dbReference type="NCBI Taxonomy" id="1994"/>
    <lineage>
        <taxon>Bacteria</taxon>
        <taxon>Bacillati</taxon>
        <taxon>Actinomycetota</taxon>
        <taxon>Actinomycetes</taxon>
        <taxon>Streptosporangiales</taxon>
        <taxon>Thermomonosporaceae</taxon>
        <taxon>Actinomadura</taxon>
    </lineage>
</organism>
<dbReference type="RefSeq" id="WP_378290215.1">
    <property type="nucleotide sequence ID" value="NZ_JBHSON010000109.1"/>
</dbReference>
<dbReference type="Gene3D" id="2.40.110.10">
    <property type="entry name" value="Butyryl-CoA Dehydrogenase, subunit A, domain 2"/>
    <property type="match status" value="2"/>
</dbReference>
<dbReference type="InterPro" id="IPR037069">
    <property type="entry name" value="AcylCoA_DH/ox_N_sf"/>
</dbReference>
<dbReference type="InterPro" id="IPR036250">
    <property type="entry name" value="AcylCo_DH-like_C"/>
</dbReference>
<dbReference type="EC" id="1.3.8.-" evidence="9"/>
<evidence type="ECO:0000259" key="7">
    <source>
        <dbReference type="Pfam" id="PF02770"/>
    </source>
</evidence>
<feature type="domain" description="Acyl-CoA oxidase/dehydrogenase middle" evidence="7">
    <location>
        <begin position="473"/>
        <end position="566"/>
    </location>
</feature>
<dbReference type="SUPFAM" id="SSF47203">
    <property type="entry name" value="Acyl-CoA dehydrogenase C-terminal domain-like"/>
    <property type="match status" value="2"/>
</dbReference>
<accession>A0ABW1AFN6</accession>
<dbReference type="InterPro" id="IPR013786">
    <property type="entry name" value="AcylCoA_DH/ox_N"/>
</dbReference>
<sequence length="725" mass="75803">MTLGLTEEQHDLATAVAGFAARHAPRAETRAGLERFGAGEVPAGWDALASQGLTALHLPEEAGGAGGGGVDLAVVVAELARGLCPGGVLPTVVTSAILTWAVDGRAPETVVKRFAEGARGTVALDAGTLTARRTNNGYRVTGTSGLLLSPSGAGLFLLPAAAEGGDGEVWFLVEAERLSPGDVATLPGVDLTRGLGRVTLDGHEVAADQVAAVDRDRALLVTAALGAAEAVGLVTWCLETGVDYVRTREQFGRPVGSFQAIKHKCARMFIELETMKAAAWDAARALGGPSGQLELAAAAAALVCVPAARRLGLETITLLGGIGYTWEHDAHLAWRRGISLGALLGPSAVWERRLGRAALTAERRFDLELPDEDGAFRDRIAGILGEAAALEGRERRVFLAGSGLVAPQYPAPHGLRATPLQQIVIAQEYERAGIEQPGTVIGEWALPTIIAYGTAEQVEAFVPATLRDELTWCQLFSEPGAGSDLASLTTRAVKVDGGWRISGQKVWTSSAHEADWGICLARTDPEAPKHKGLSYFLVDMASEGVDVRPLREANGGYMFNEVFLDEVFVPDARLVGEPGQGWTLARTTLGNERVSISAMRVTTLDVPKLARAAGAPGDDGVLRSYGRLTATTQALSAMGLRSTLRSVSGLKPGAEASVLKVAAALQTTAIADTALEWAGASAARDGTDDEVVHAYLSVPPQLIGGGTVEIQLNVISERILGLPRG</sequence>
<feature type="domain" description="Acyl-CoA dehydrogenase/oxidase C-terminal" evidence="6">
    <location>
        <begin position="222"/>
        <end position="357"/>
    </location>
</feature>